<dbReference type="EMBL" id="ALAN01000095">
    <property type="protein sequence ID" value="ETI67442.1"/>
    <property type="molecule type" value="Genomic_DNA"/>
</dbReference>
<evidence type="ECO:0000313" key="3">
    <source>
        <dbReference type="Proteomes" id="UP000018877"/>
    </source>
</evidence>
<keyword evidence="3" id="KW-1185">Reference proteome</keyword>
<feature type="region of interest" description="Disordered" evidence="1">
    <location>
        <begin position="67"/>
        <end position="88"/>
    </location>
</feature>
<evidence type="ECO:0000313" key="2">
    <source>
        <dbReference type="EMBL" id="ETI67442.1"/>
    </source>
</evidence>
<feature type="compositionally biased region" description="Polar residues" evidence="1">
    <location>
        <begin position="67"/>
        <end position="82"/>
    </location>
</feature>
<sequence>MSTVRSPEELMRFISEMDNENSVCQFVIPGKGKFTLVLQEDHQQSINADIEASPELKRMINESQEQYKQGLGMSTSELMKSLSSKDFE</sequence>
<dbReference type="Proteomes" id="UP000018877">
    <property type="component" value="Unassembled WGS sequence"/>
</dbReference>
<dbReference type="AlphaFoldDB" id="A0AB94IKA8"/>
<protein>
    <submittedName>
        <fullName evidence="2">Uncharacterized protein</fullName>
    </submittedName>
</protein>
<gene>
    <name evidence="2" type="ORF">BAVI_17507</name>
</gene>
<organism evidence="2 3">
    <name type="scientific">Neobacillus vireti LMG 21834</name>
    <dbReference type="NCBI Taxonomy" id="1131730"/>
    <lineage>
        <taxon>Bacteria</taxon>
        <taxon>Bacillati</taxon>
        <taxon>Bacillota</taxon>
        <taxon>Bacilli</taxon>
        <taxon>Bacillales</taxon>
        <taxon>Bacillaceae</taxon>
        <taxon>Neobacillus</taxon>
    </lineage>
</organism>
<dbReference type="RefSeq" id="WP_024029679.1">
    <property type="nucleotide sequence ID" value="NZ_ALAN01000095.1"/>
</dbReference>
<reference evidence="2 3" key="1">
    <citation type="journal article" date="2014" name="Environ. Microbiol.">
        <title>The nitrate-ammonifying and nosZ-carrying bacterium Bacillus vireti is a potent source and sink for nitric and nitrous oxide under high nitrate conditions.</title>
        <authorList>
            <person name="Mania D."/>
            <person name="Heylen K."/>
            <person name="van Spanning R.J."/>
            <person name="Frostegard A."/>
        </authorList>
    </citation>
    <scope>NUCLEOTIDE SEQUENCE [LARGE SCALE GENOMIC DNA]</scope>
    <source>
        <strain evidence="2 3">LMG 21834</strain>
    </source>
</reference>
<name>A0AB94IKA8_9BACI</name>
<accession>A0AB94IKA8</accession>
<proteinExistence type="predicted"/>
<comment type="caution">
    <text evidence="2">The sequence shown here is derived from an EMBL/GenBank/DDBJ whole genome shotgun (WGS) entry which is preliminary data.</text>
</comment>
<evidence type="ECO:0000256" key="1">
    <source>
        <dbReference type="SAM" id="MobiDB-lite"/>
    </source>
</evidence>